<evidence type="ECO:0000259" key="4">
    <source>
        <dbReference type="Pfam" id="PF00005"/>
    </source>
</evidence>
<feature type="transmembrane region" description="Helical" evidence="3">
    <location>
        <begin position="70"/>
        <end position="92"/>
    </location>
</feature>
<feature type="domain" description="ABC transporter" evidence="4">
    <location>
        <begin position="346"/>
        <end position="460"/>
    </location>
</feature>
<feature type="transmembrane region" description="Helical" evidence="3">
    <location>
        <begin position="112"/>
        <end position="138"/>
    </location>
</feature>
<feature type="transmembrane region" description="Helical" evidence="3">
    <location>
        <begin position="264"/>
        <end position="285"/>
    </location>
</feature>
<dbReference type="InterPro" id="IPR026082">
    <property type="entry name" value="ABCA"/>
</dbReference>
<evidence type="ECO:0000256" key="1">
    <source>
        <dbReference type="ARBA" id="ARBA00022448"/>
    </source>
</evidence>
<dbReference type="PANTHER" id="PTHR19229:SF36">
    <property type="entry name" value="ATP-BINDING CASSETTE SUB-FAMILY A MEMBER 2"/>
    <property type="match status" value="1"/>
</dbReference>
<dbReference type="GO" id="GO:0005524">
    <property type="term" value="F:ATP binding"/>
    <property type="evidence" value="ECO:0007669"/>
    <property type="project" value="InterPro"/>
</dbReference>
<keyword evidence="3" id="KW-1133">Transmembrane helix</keyword>
<proteinExistence type="predicted"/>
<evidence type="ECO:0000256" key="2">
    <source>
        <dbReference type="ARBA" id="ARBA00022737"/>
    </source>
</evidence>
<evidence type="ECO:0000313" key="6">
    <source>
        <dbReference type="RefSeq" id="XP_013089101.2"/>
    </source>
</evidence>
<keyword evidence="3" id="KW-0812">Transmembrane</keyword>
<reference evidence="6" key="1">
    <citation type="submission" date="2025-08" db="UniProtKB">
        <authorList>
            <consortium name="RefSeq"/>
        </authorList>
    </citation>
    <scope>IDENTIFICATION</scope>
</reference>
<feature type="transmembrane region" description="Helical" evidence="3">
    <location>
        <begin position="186"/>
        <end position="208"/>
    </location>
</feature>
<accession>A0A9U8EIE9</accession>
<sequence>MSLHCPDEVTCPDVLALFLSLQVVMALKAIARFTSQSTSIASHWALEPLPYTFAEDVKKSSASAHHRCRWIVFVLIVGLNALTVVVAMFIMTEYKHGFLRLQHISGMSHLDYFLSNFLFDFVLHTVEGFLICISLVWIRRYPAPMIYDASGFFVVIVLSALASLPCVYSIQMLFPSFKTFLCTYLLGRFSLDLFSMAIVGVFPAAMSIQDIRHILLRALYPPFNVFIELYSSCTRRSRPLQLMSEQFYSNNCTGEWSLLFPLQYVMFITLQFATWLLLVCIASAVSTLRKSSFCRSCLKALYLVNPTAFKETEVMNELIFIKDFQTIIKTAPHLLPNCNIRNNMVYGLIEPTGYVKMAFMRKFINYYAKSLCRHRTGYCPHDVALLDKLTCFETLKLFGRLRGLGTDDLYSQIKAFVAMLQFNSILHRRVSQINVQDKKKLYVAIALIGNPAILILDEPAELLDSMTTNLVWGMLRYLSRGHRFILIATKHAKGCENVCTNLSILFSNQLVVQSDTENLAVKYFHGYTAILKFSFINGQRSEHLKMCFLGLSDIFQDVEIYSDDKCTHVYFSSDDTDVSKLFAFLEDSKVYYSLWDYTITPTRLDEISYYLAVKATEQIIEILPDF</sequence>
<gene>
    <name evidence="6" type="primary">LOC106073158</name>
</gene>
<name>A0A9U8EIE9_BIOGL</name>
<dbReference type="GO" id="GO:0016887">
    <property type="term" value="F:ATP hydrolysis activity"/>
    <property type="evidence" value="ECO:0007669"/>
    <property type="project" value="InterPro"/>
</dbReference>
<dbReference type="InterPro" id="IPR003439">
    <property type="entry name" value="ABC_transporter-like_ATP-bd"/>
</dbReference>
<evidence type="ECO:0000256" key="3">
    <source>
        <dbReference type="SAM" id="Phobius"/>
    </source>
</evidence>
<evidence type="ECO:0000313" key="5">
    <source>
        <dbReference type="Proteomes" id="UP001165740"/>
    </source>
</evidence>
<keyword evidence="1" id="KW-0813">Transport</keyword>
<organism evidence="5 6">
    <name type="scientific">Biomphalaria glabrata</name>
    <name type="common">Bloodfluke planorb</name>
    <name type="synonym">Freshwater snail</name>
    <dbReference type="NCBI Taxonomy" id="6526"/>
    <lineage>
        <taxon>Eukaryota</taxon>
        <taxon>Metazoa</taxon>
        <taxon>Spiralia</taxon>
        <taxon>Lophotrochozoa</taxon>
        <taxon>Mollusca</taxon>
        <taxon>Gastropoda</taxon>
        <taxon>Heterobranchia</taxon>
        <taxon>Euthyneura</taxon>
        <taxon>Panpulmonata</taxon>
        <taxon>Hygrophila</taxon>
        <taxon>Lymnaeoidea</taxon>
        <taxon>Planorbidae</taxon>
        <taxon>Biomphalaria</taxon>
    </lineage>
</organism>
<feature type="transmembrane region" description="Helical" evidence="3">
    <location>
        <begin position="150"/>
        <end position="174"/>
    </location>
</feature>
<keyword evidence="5" id="KW-1185">Reference proteome</keyword>
<dbReference type="Proteomes" id="UP001165740">
    <property type="component" value="Chromosome 4"/>
</dbReference>
<dbReference type="RefSeq" id="XP_013089101.2">
    <property type="nucleotide sequence ID" value="XM_013233647.2"/>
</dbReference>
<dbReference type="SUPFAM" id="SSF52540">
    <property type="entry name" value="P-loop containing nucleoside triphosphate hydrolases"/>
    <property type="match status" value="1"/>
</dbReference>
<dbReference type="GeneID" id="106073158"/>
<dbReference type="InterPro" id="IPR027417">
    <property type="entry name" value="P-loop_NTPase"/>
</dbReference>
<keyword evidence="2" id="KW-0677">Repeat</keyword>
<dbReference type="AlphaFoldDB" id="A0A9U8EIE9"/>
<dbReference type="GO" id="GO:0005319">
    <property type="term" value="F:lipid transporter activity"/>
    <property type="evidence" value="ECO:0007669"/>
    <property type="project" value="TreeGrafter"/>
</dbReference>
<dbReference type="Gene3D" id="3.40.50.300">
    <property type="entry name" value="P-loop containing nucleotide triphosphate hydrolases"/>
    <property type="match status" value="1"/>
</dbReference>
<dbReference type="GO" id="GO:0140359">
    <property type="term" value="F:ABC-type transporter activity"/>
    <property type="evidence" value="ECO:0007669"/>
    <property type="project" value="InterPro"/>
</dbReference>
<dbReference type="KEGG" id="bgt:106073158"/>
<dbReference type="OrthoDB" id="6141890at2759"/>
<protein>
    <submittedName>
        <fullName evidence="6">ATP-binding cassette sub-family A member 17-like isoform X1</fullName>
    </submittedName>
</protein>
<dbReference type="PANTHER" id="PTHR19229">
    <property type="entry name" value="ATP-BINDING CASSETTE TRANSPORTER SUBFAMILY A ABCA"/>
    <property type="match status" value="1"/>
</dbReference>
<dbReference type="Pfam" id="PF00005">
    <property type="entry name" value="ABC_tran"/>
    <property type="match status" value="1"/>
</dbReference>
<dbReference type="GO" id="GO:0016020">
    <property type="term" value="C:membrane"/>
    <property type="evidence" value="ECO:0007669"/>
    <property type="project" value="InterPro"/>
</dbReference>
<keyword evidence="3" id="KW-0472">Membrane</keyword>